<gene>
    <name evidence="1" type="ORF">AKJ66_03760</name>
</gene>
<keyword evidence="2" id="KW-1185">Reference proteome</keyword>
<evidence type="ECO:0000313" key="1">
    <source>
        <dbReference type="EMBL" id="KXA92669.1"/>
    </source>
</evidence>
<reference evidence="1 2" key="1">
    <citation type="journal article" date="2016" name="Sci. Rep.">
        <title>Metabolic traits of an uncultured archaeal lineage -MSBL1- from brine pools of the Red Sea.</title>
        <authorList>
            <person name="Mwirichia R."/>
            <person name="Alam I."/>
            <person name="Rashid M."/>
            <person name="Vinu M."/>
            <person name="Ba-Alawi W."/>
            <person name="Anthony Kamau A."/>
            <person name="Kamanda Ngugi D."/>
            <person name="Goker M."/>
            <person name="Klenk H.P."/>
            <person name="Bajic V."/>
            <person name="Stingl U."/>
        </authorList>
    </citation>
    <scope>NUCLEOTIDE SEQUENCE [LARGE SCALE GENOMIC DNA]</scope>
    <source>
        <strain evidence="1">SCGC-AAA259E22</strain>
    </source>
</reference>
<dbReference type="EMBL" id="LHXP01000052">
    <property type="protein sequence ID" value="KXA92669.1"/>
    <property type="molecule type" value="Genomic_DNA"/>
</dbReference>
<dbReference type="AlphaFoldDB" id="A0A133UES1"/>
<comment type="caution">
    <text evidence="1">The sequence shown here is derived from an EMBL/GenBank/DDBJ whole genome shotgun (WGS) entry which is preliminary data.</text>
</comment>
<evidence type="ECO:0000313" key="2">
    <source>
        <dbReference type="Proteomes" id="UP000070657"/>
    </source>
</evidence>
<protein>
    <submittedName>
        <fullName evidence="1">Uncharacterized protein</fullName>
    </submittedName>
</protein>
<organism evidence="1 2">
    <name type="scientific">candidate division MSBL1 archaeon SCGC-AAA259E22</name>
    <dbReference type="NCBI Taxonomy" id="1698265"/>
    <lineage>
        <taxon>Archaea</taxon>
        <taxon>Methanobacteriati</taxon>
        <taxon>Methanobacteriota</taxon>
        <taxon>candidate division MSBL1</taxon>
    </lineage>
</organism>
<proteinExistence type="predicted"/>
<name>A0A133UES1_9EURY</name>
<accession>A0A133UES1</accession>
<dbReference type="Proteomes" id="UP000070657">
    <property type="component" value="Unassembled WGS sequence"/>
</dbReference>
<sequence length="90" mass="10352">MDITAELRFEHYPHCGGGVKLLEPNRKKCEKCGAVYFFCRTPPNGDGKLKIRELDRSEYKRGVEKKVVAARLKGTRRERSEREKTCAIVP</sequence>